<dbReference type="Pfam" id="PF07661">
    <property type="entry name" value="MORN_2"/>
    <property type="match status" value="2"/>
</dbReference>
<evidence type="ECO:0000313" key="2">
    <source>
        <dbReference type="Proteomes" id="UP000291124"/>
    </source>
</evidence>
<keyword evidence="2" id="KW-1185">Reference proteome</keyword>
<sequence length="163" mass="19005">MLLPSPTIQIKNDTVFVNNKKYSGFLYELQSNNKDTISIKGYYNGLETGVSKKWYADRKIMEERYYLDGKKNGTQIAFWENGNKKFEFKAINDIYEGEMKEWNVNGKLIHLANYKNGQEEGSQKLWYDNGKIRANYVIINGRRYGLLGTKNCRNVSDSIFIVK</sequence>
<dbReference type="InterPro" id="IPR011652">
    <property type="entry name" value="MORN_2"/>
</dbReference>
<reference evidence="2" key="1">
    <citation type="submission" date="2019-03" db="EMBL/GenBank/DDBJ databases">
        <title>Flavobacterium sp.</title>
        <authorList>
            <person name="Kim H."/>
        </authorList>
    </citation>
    <scope>NUCLEOTIDE SEQUENCE [LARGE SCALE GENOMIC DNA]</scope>
    <source>
        <strain evidence="2">GS13</strain>
    </source>
</reference>
<protein>
    <submittedName>
        <fullName evidence="1">Toxin-antitoxin system YwqK family antitoxin</fullName>
    </submittedName>
</protein>
<evidence type="ECO:0000313" key="1">
    <source>
        <dbReference type="EMBL" id="QBN20683.1"/>
    </source>
</evidence>
<name>A0A4P6YJG8_9FLAO</name>
<organism evidence="1 2">
    <name type="scientific">Flavobacterium nackdongense</name>
    <dbReference type="NCBI Taxonomy" id="2547394"/>
    <lineage>
        <taxon>Bacteria</taxon>
        <taxon>Pseudomonadati</taxon>
        <taxon>Bacteroidota</taxon>
        <taxon>Flavobacteriia</taxon>
        <taxon>Flavobacteriales</taxon>
        <taxon>Flavobacteriaceae</taxon>
        <taxon>Flavobacterium</taxon>
    </lineage>
</organism>
<accession>A0A4P6YJG8</accession>
<dbReference type="Gene3D" id="2.20.110.10">
    <property type="entry name" value="Histone H3 K4-specific methyltransferase SET7/9 N-terminal domain"/>
    <property type="match status" value="2"/>
</dbReference>
<dbReference type="AlphaFoldDB" id="A0A4P6YJG8"/>
<gene>
    <name evidence="1" type="ORF">E1750_16870</name>
</gene>
<dbReference type="EMBL" id="CP037933">
    <property type="protein sequence ID" value="QBN20683.1"/>
    <property type="molecule type" value="Genomic_DNA"/>
</dbReference>
<dbReference type="OrthoDB" id="959177at2"/>
<dbReference type="KEGG" id="fnk:E1750_16870"/>
<dbReference type="Proteomes" id="UP000291124">
    <property type="component" value="Chromosome"/>
</dbReference>
<dbReference type="SUPFAM" id="SSF82185">
    <property type="entry name" value="Histone H3 K4-specific methyltransferase SET7/9 N-terminal domain"/>
    <property type="match status" value="1"/>
</dbReference>
<proteinExistence type="predicted"/>